<dbReference type="SMART" id="SM00443">
    <property type="entry name" value="G_patch"/>
    <property type="match status" value="1"/>
</dbReference>
<proteinExistence type="predicted"/>
<name>T1GK11_MEGSC</name>
<feature type="compositionally biased region" description="Basic and acidic residues" evidence="2">
    <location>
        <begin position="225"/>
        <end position="238"/>
    </location>
</feature>
<feature type="domain" description="G-patch" evidence="3">
    <location>
        <begin position="1"/>
        <end position="46"/>
    </location>
</feature>
<dbReference type="Proteomes" id="UP000015102">
    <property type="component" value="Unassembled WGS sequence"/>
</dbReference>
<reference evidence="5" key="1">
    <citation type="submission" date="2013-02" db="EMBL/GenBank/DDBJ databases">
        <authorList>
            <person name="Hughes D."/>
        </authorList>
    </citation>
    <scope>NUCLEOTIDE SEQUENCE</scope>
    <source>
        <strain>Durham</strain>
        <strain evidence="5">NC isolate 2 -- Noor lab</strain>
    </source>
</reference>
<keyword evidence="5" id="KW-1185">Reference proteome</keyword>
<dbReference type="EMBL" id="CAQQ02104370">
    <property type="status" value="NOT_ANNOTATED_CDS"/>
    <property type="molecule type" value="Genomic_DNA"/>
</dbReference>
<sequence>MDFAKKLMEKYGWKEGDGLGKNSDGIVKPVKASLKFDATGLGCDKAKEFNNHWWERVFNEAANNVEVDKTDGNVALNIKDEDSVEITTKEYSVRKLKKIKGNEAYDNFLKHSTLTNKGNEEEIEGTIHDEDIKIKTKVIQLTDEELFAACGGRTAHKGARHGHTMKSKISRLEAQEQALMEQMLKSKQDLEEKDRNGFIKRKEKTLKAEIQEETKEPPKKKKKSKNCDQKENVEDSIVKKKKKSKNQDSEDIVEEKNKECTNNVEDNSSEEVCIKKNKKSKKSKEVVDESEELSKPKKKKNKNKDD</sequence>
<dbReference type="PANTHER" id="PTHR23149">
    <property type="entry name" value="G PATCH DOMAIN CONTAINING PROTEIN"/>
    <property type="match status" value="1"/>
</dbReference>
<feature type="compositionally biased region" description="Basic residues" evidence="2">
    <location>
        <begin position="296"/>
        <end position="306"/>
    </location>
</feature>
<dbReference type="PANTHER" id="PTHR23149:SF9">
    <property type="entry name" value="G PATCH DOMAIN-CONTAINING PROTEIN 4"/>
    <property type="match status" value="1"/>
</dbReference>
<dbReference type="STRING" id="36166.T1GK11"/>
<feature type="compositionally biased region" description="Basic and acidic residues" evidence="2">
    <location>
        <begin position="186"/>
        <end position="197"/>
    </location>
</feature>
<dbReference type="HOGENOM" id="CLU_047130_0_0_1"/>
<dbReference type="OMA" id="ILGKYGW"/>
<dbReference type="GO" id="GO:0003676">
    <property type="term" value="F:nucleic acid binding"/>
    <property type="evidence" value="ECO:0007669"/>
    <property type="project" value="InterPro"/>
</dbReference>
<evidence type="ECO:0000256" key="1">
    <source>
        <dbReference type="ARBA" id="ARBA00040365"/>
    </source>
</evidence>
<reference evidence="4" key="2">
    <citation type="submission" date="2015-06" db="UniProtKB">
        <authorList>
            <consortium name="EnsemblMetazoa"/>
        </authorList>
    </citation>
    <scope>IDENTIFICATION</scope>
</reference>
<dbReference type="PROSITE" id="PS50174">
    <property type="entry name" value="G_PATCH"/>
    <property type="match status" value="1"/>
</dbReference>
<dbReference type="Pfam" id="PF01585">
    <property type="entry name" value="G-patch"/>
    <property type="match status" value="1"/>
</dbReference>
<dbReference type="EnsemblMetazoa" id="MESCA003822-RA">
    <property type="protein sequence ID" value="MESCA003822-PA"/>
    <property type="gene ID" value="MESCA003822"/>
</dbReference>
<accession>T1GK11</accession>
<protein>
    <recommendedName>
        <fullName evidence="1">G patch domain-containing protein 4</fullName>
    </recommendedName>
</protein>
<dbReference type="GO" id="GO:0005730">
    <property type="term" value="C:nucleolus"/>
    <property type="evidence" value="ECO:0007669"/>
    <property type="project" value="TreeGrafter"/>
</dbReference>
<dbReference type="InterPro" id="IPR050656">
    <property type="entry name" value="PINX1"/>
</dbReference>
<organism evidence="4 5">
    <name type="scientific">Megaselia scalaris</name>
    <name type="common">Humpbacked fly</name>
    <name type="synonym">Phora scalaris</name>
    <dbReference type="NCBI Taxonomy" id="36166"/>
    <lineage>
        <taxon>Eukaryota</taxon>
        <taxon>Metazoa</taxon>
        <taxon>Ecdysozoa</taxon>
        <taxon>Arthropoda</taxon>
        <taxon>Hexapoda</taxon>
        <taxon>Insecta</taxon>
        <taxon>Pterygota</taxon>
        <taxon>Neoptera</taxon>
        <taxon>Endopterygota</taxon>
        <taxon>Diptera</taxon>
        <taxon>Brachycera</taxon>
        <taxon>Muscomorpha</taxon>
        <taxon>Platypezoidea</taxon>
        <taxon>Phoridae</taxon>
        <taxon>Megaseliini</taxon>
        <taxon>Megaselia</taxon>
    </lineage>
</organism>
<evidence type="ECO:0000313" key="5">
    <source>
        <dbReference type="Proteomes" id="UP000015102"/>
    </source>
</evidence>
<evidence type="ECO:0000313" key="4">
    <source>
        <dbReference type="EnsemblMetazoa" id="MESCA003822-PA"/>
    </source>
</evidence>
<feature type="compositionally biased region" description="Basic and acidic residues" evidence="2">
    <location>
        <begin position="205"/>
        <end position="217"/>
    </location>
</feature>
<evidence type="ECO:0000256" key="2">
    <source>
        <dbReference type="SAM" id="MobiDB-lite"/>
    </source>
</evidence>
<evidence type="ECO:0000259" key="3">
    <source>
        <dbReference type="PROSITE" id="PS50174"/>
    </source>
</evidence>
<feature type="compositionally biased region" description="Basic and acidic residues" evidence="2">
    <location>
        <begin position="283"/>
        <end position="295"/>
    </location>
</feature>
<dbReference type="AlphaFoldDB" id="T1GK11"/>
<feature type="region of interest" description="Disordered" evidence="2">
    <location>
        <begin position="186"/>
        <end position="306"/>
    </location>
</feature>
<dbReference type="InterPro" id="IPR000467">
    <property type="entry name" value="G_patch_dom"/>
</dbReference>